<dbReference type="SUPFAM" id="SSF55785">
    <property type="entry name" value="PYP-like sensor domain (PAS domain)"/>
    <property type="match status" value="2"/>
</dbReference>
<keyword evidence="1" id="KW-0175">Coiled coil</keyword>
<evidence type="ECO:0000313" key="4">
    <source>
        <dbReference type="Proteomes" id="UP000477680"/>
    </source>
</evidence>
<dbReference type="CDD" id="cd00130">
    <property type="entry name" value="PAS"/>
    <property type="match status" value="1"/>
</dbReference>
<dbReference type="NCBIfam" id="TIGR00229">
    <property type="entry name" value="sensory_box"/>
    <property type="match status" value="1"/>
</dbReference>
<dbReference type="Pfam" id="PF13188">
    <property type="entry name" value="PAS_8"/>
    <property type="match status" value="1"/>
</dbReference>
<dbReference type="InterPro" id="IPR000014">
    <property type="entry name" value="PAS"/>
</dbReference>
<dbReference type="InterPro" id="IPR052155">
    <property type="entry name" value="Biofilm_reg_signaling"/>
</dbReference>
<dbReference type="RefSeq" id="WP_163493706.1">
    <property type="nucleotide sequence ID" value="NZ_CP048711.1"/>
</dbReference>
<dbReference type="Pfam" id="PF13426">
    <property type="entry name" value="PAS_9"/>
    <property type="match status" value="1"/>
</dbReference>
<dbReference type="PROSITE" id="PS50112">
    <property type="entry name" value="PAS"/>
    <property type="match status" value="1"/>
</dbReference>
<proteinExistence type="predicted"/>
<name>A0A6C0TXF0_9GAMM</name>
<dbReference type="PANTHER" id="PTHR44757">
    <property type="entry name" value="DIGUANYLATE CYCLASE DGCP"/>
    <property type="match status" value="1"/>
</dbReference>
<dbReference type="KEGG" id="kim:G3T16_02625"/>
<dbReference type="SMART" id="SM00091">
    <property type="entry name" value="PAS"/>
    <property type="match status" value="2"/>
</dbReference>
<evidence type="ECO:0000313" key="3">
    <source>
        <dbReference type="EMBL" id="QIB64456.1"/>
    </source>
</evidence>
<dbReference type="PANTHER" id="PTHR44757:SF2">
    <property type="entry name" value="BIOFILM ARCHITECTURE MAINTENANCE PROTEIN MBAA"/>
    <property type="match status" value="1"/>
</dbReference>
<protein>
    <submittedName>
        <fullName evidence="3">PAS domain S-box protein</fullName>
    </submittedName>
</protein>
<dbReference type="Proteomes" id="UP000477680">
    <property type="component" value="Chromosome"/>
</dbReference>
<dbReference type="EMBL" id="CP048711">
    <property type="protein sequence ID" value="QIB64456.1"/>
    <property type="molecule type" value="Genomic_DNA"/>
</dbReference>
<accession>A0A6C0TXF0</accession>
<dbReference type="Gene3D" id="3.30.450.20">
    <property type="entry name" value="PAS domain"/>
    <property type="match status" value="2"/>
</dbReference>
<feature type="coiled-coil region" evidence="1">
    <location>
        <begin position="111"/>
        <end position="140"/>
    </location>
</feature>
<gene>
    <name evidence="3" type="ORF">G3T16_02625</name>
</gene>
<reference evidence="3 4" key="1">
    <citation type="submission" date="2020-02" db="EMBL/GenBank/DDBJ databases">
        <title>Genome sequencing for Kineobactrum sp. M2.</title>
        <authorList>
            <person name="Park S.-J."/>
        </authorList>
    </citation>
    <scope>NUCLEOTIDE SEQUENCE [LARGE SCALE GENOMIC DNA]</scope>
    <source>
        <strain evidence="3 4">M2</strain>
    </source>
</reference>
<feature type="domain" description="PAS" evidence="2">
    <location>
        <begin position="10"/>
        <end position="68"/>
    </location>
</feature>
<evidence type="ECO:0000256" key="1">
    <source>
        <dbReference type="SAM" id="Coils"/>
    </source>
</evidence>
<evidence type="ECO:0000259" key="2">
    <source>
        <dbReference type="PROSITE" id="PS50112"/>
    </source>
</evidence>
<keyword evidence="4" id="KW-1185">Reference proteome</keyword>
<dbReference type="InterPro" id="IPR035965">
    <property type="entry name" value="PAS-like_dom_sf"/>
</dbReference>
<sequence>MALDLDPAMLFENHPDAMWIYDLDSLRFLAVNDAAIQRYGYSRDEFLAMTVRDIRPQEDVPRLLENIKLVSPGLDQAGTWRHRLKSGELIFVDISSHLLEYQGRQAELVSARDLTRQRELERERRRLLEREQQLRRTAEASAQHFQGLFESVPGNFLVLSPLDFMIVAVSDAYLASTMTRREDLKGRLLRDVLPVNPADPQADGPRKLLASLEQVKTSGVTDIMAVQRHPVQRPDHRAAAMRSATGVRSIPRCGDPRASWSTSFIALRT</sequence>
<organism evidence="3 4">
    <name type="scientific">Kineobactrum salinum</name>
    <dbReference type="NCBI Taxonomy" id="2708301"/>
    <lineage>
        <taxon>Bacteria</taxon>
        <taxon>Pseudomonadati</taxon>
        <taxon>Pseudomonadota</taxon>
        <taxon>Gammaproteobacteria</taxon>
        <taxon>Cellvibrionales</taxon>
        <taxon>Halieaceae</taxon>
        <taxon>Kineobactrum</taxon>
    </lineage>
</organism>
<dbReference type="AlphaFoldDB" id="A0A6C0TXF0"/>